<dbReference type="AlphaFoldDB" id="A0A927C3P5"/>
<keyword evidence="3" id="KW-0804">Transcription</keyword>
<dbReference type="SMART" id="SM00342">
    <property type="entry name" value="HTH_ARAC"/>
    <property type="match status" value="1"/>
</dbReference>
<dbReference type="CDD" id="cd02208">
    <property type="entry name" value="cupin_RmlC-like"/>
    <property type="match status" value="1"/>
</dbReference>
<dbReference type="PROSITE" id="PS01124">
    <property type="entry name" value="HTH_ARAC_FAMILY_2"/>
    <property type="match status" value="1"/>
</dbReference>
<dbReference type="Proteomes" id="UP000639396">
    <property type="component" value="Unassembled WGS sequence"/>
</dbReference>
<dbReference type="InterPro" id="IPR018062">
    <property type="entry name" value="HTH_AraC-typ_CS"/>
</dbReference>
<proteinExistence type="predicted"/>
<keyword evidence="1" id="KW-0805">Transcription regulation</keyword>
<dbReference type="Gene3D" id="1.10.10.60">
    <property type="entry name" value="Homeodomain-like"/>
    <property type="match status" value="2"/>
</dbReference>
<evidence type="ECO:0000259" key="4">
    <source>
        <dbReference type="PROSITE" id="PS01124"/>
    </source>
</evidence>
<evidence type="ECO:0000256" key="3">
    <source>
        <dbReference type="ARBA" id="ARBA00023163"/>
    </source>
</evidence>
<dbReference type="PANTHER" id="PTHR43280:SF28">
    <property type="entry name" value="HTH-TYPE TRANSCRIPTIONAL ACTIVATOR RHAS"/>
    <property type="match status" value="1"/>
</dbReference>
<feature type="domain" description="HTH araC/xylS-type" evidence="4">
    <location>
        <begin position="170"/>
        <end position="268"/>
    </location>
</feature>
<name>A0A927C3P5_9BACL</name>
<protein>
    <submittedName>
        <fullName evidence="5">AraC family transcriptional regulator</fullName>
    </submittedName>
</protein>
<keyword evidence="6" id="KW-1185">Reference proteome</keyword>
<dbReference type="PANTHER" id="PTHR43280">
    <property type="entry name" value="ARAC-FAMILY TRANSCRIPTIONAL REGULATOR"/>
    <property type="match status" value="1"/>
</dbReference>
<reference evidence="5" key="1">
    <citation type="submission" date="2020-09" db="EMBL/GenBank/DDBJ databases">
        <title>A novel bacterium of genus Paenibacillus, isolated from South China Sea.</title>
        <authorList>
            <person name="Huang H."/>
            <person name="Mo K."/>
            <person name="Hu Y."/>
        </authorList>
    </citation>
    <scope>NUCLEOTIDE SEQUENCE</scope>
    <source>
        <strain evidence="5">IB182363</strain>
    </source>
</reference>
<dbReference type="InterPro" id="IPR014710">
    <property type="entry name" value="RmlC-like_jellyroll"/>
</dbReference>
<dbReference type="RefSeq" id="WP_190924157.1">
    <property type="nucleotide sequence ID" value="NZ_JACXJA010000003.1"/>
</dbReference>
<dbReference type="Pfam" id="PF12833">
    <property type="entry name" value="HTH_18"/>
    <property type="match status" value="1"/>
</dbReference>
<organism evidence="5 6">
    <name type="scientific">Paenibacillus oceani</name>
    <dbReference type="NCBI Taxonomy" id="2772510"/>
    <lineage>
        <taxon>Bacteria</taxon>
        <taxon>Bacillati</taxon>
        <taxon>Bacillota</taxon>
        <taxon>Bacilli</taxon>
        <taxon>Bacillales</taxon>
        <taxon>Paenibacillaceae</taxon>
        <taxon>Paenibacillus</taxon>
    </lineage>
</organism>
<dbReference type="InterPro" id="IPR003313">
    <property type="entry name" value="AraC-bd"/>
</dbReference>
<evidence type="ECO:0000313" key="6">
    <source>
        <dbReference type="Proteomes" id="UP000639396"/>
    </source>
</evidence>
<dbReference type="GO" id="GO:0003700">
    <property type="term" value="F:DNA-binding transcription factor activity"/>
    <property type="evidence" value="ECO:0007669"/>
    <property type="project" value="InterPro"/>
</dbReference>
<dbReference type="PROSITE" id="PS00041">
    <property type="entry name" value="HTH_ARAC_FAMILY_1"/>
    <property type="match status" value="1"/>
</dbReference>
<dbReference type="SUPFAM" id="SSF46689">
    <property type="entry name" value="Homeodomain-like"/>
    <property type="match status" value="1"/>
</dbReference>
<dbReference type="EMBL" id="JACXJA010000003">
    <property type="protein sequence ID" value="MBD2860744.1"/>
    <property type="molecule type" value="Genomic_DNA"/>
</dbReference>
<comment type="caution">
    <text evidence="5">The sequence shown here is derived from an EMBL/GenBank/DDBJ whole genome shotgun (WGS) entry which is preliminary data.</text>
</comment>
<dbReference type="GO" id="GO:0043565">
    <property type="term" value="F:sequence-specific DNA binding"/>
    <property type="evidence" value="ECO:0007669"/>
    <property type="project" value="InterPro"/>
</dbReference>
<keyword evidence="2" id="KW-0238">DNA-binding</keyword>
<sequence>MSPHSNPHYEILMVSDGPVYLQVNEEKLTLKTGDCLLISPWEQHHGWRRNDGRGSFFWVQFTIDPAPAFIEEQNHTSALLPLNQLNSIHLRTTDDTRSEQLLIPRLFAPAQRYECLRTFEQMVHEFFHPKGYFKFRLTRFLCKLIELMAEDVLNGLLKDSSLPASYATYRNLIDCLHESYTMECSADFIEKTLDRRYEYLCQIFRKYSGMTISAYIQHLRIQKAKHLLQSSSKTIQEITADVGMKDSFYFSRMFKKIEGETPSRFRVMNNALKKPAK</sequence>
<dbReference type="InterPro" id="IPR037923">
    <property type="entry name" value="HTH-like"/>
</dbReference>
<dbReference type="Gene3D" id="2.60.120.10">
    <property type="entry name" value="Jelly Rolls"/>
    <property type="match status" value="1"/>
</dbReference>
<gene>
    <name evidence="5" type="ORF">IDH45_01935</name>
</gene>
<evidence type="ECO:0000256" key="1">
    <source>
        <dbReference type="ARBA" id="ARBA00023015"/>
    </source>
</evidence>
<dbReference type="InterPro" id="IPR009057">
    <property type="entry name" value="Homeodomain-like_sf"/>
</dbReference>
<evidence type="ECO:0000313" key="5">
    <source>
        <dbReference type="EMBL" id="MBD2860744.1"/>
    </source>
</evidence>
<accession>A0A927C3P5</accession>
<dbReference type="InterPro" id="IPR018060">
    <property type="entry name" value="HTH_AraC"/>
</dbReference>
<evidence type="ECO:0000256" key="2">
    <source>
        <dbReference type="ARBA" id="ARBA00023125"/>
    </source>
</evidence>
<dbReference type="Pfam" id="PF02311">
    <property type="entry name" value="AraC_binding"/>
    <property type="match status" value="1"/>
</dbReference>
<dbReference type="SUPFAM" id="SSF51215">
    <property type="entry name" value="Regulatory protein AraC"/>
    <property type="match status" value="1"/>
</dbReference>